<dbReference type="GO" id="GO:0016646">
    <property type="term" value="F:oxidoreductase activity, acting on the CH-NH group of donors, NAD or NADP as acceptor"/>
    <property type="evidence" value="ECO:0007669"/>
    <property type="project" value="TreeGrafter"/>
</dbReference>
<reference evidence="2 3" key="1">
    <citation type="submission" date="2016-08" db="EMBL/GenBank/DDBJ databases">
        <title>Complete genome sequence of Bacillus muralis G25-68, a strain with toxicity to nematodes.</title>
        <authorList>
            <person name="Zheng Z."/>
        </authorList>
    </citation>
    <scope>NUCLEOTIDE SEQUENCE [LARGE SCALE GENOMIC DNA]</scope>
    <source>
        <strain evidence="2 3">G25-68</strain>
    </source>
</reference>
<evidence type="ECO:0000313" key="2">
    <source>
        <dbReference type="EMBL" id="AOH54641.1"/>
    </source>
</evidence>
<dbReference type="Gene3D" id="3.40.50.720">
    <property type="entry name" value="NAD(P)-binding Rossmann-like Domain"/>
    <property type="match status" value="1"/>
</dbReference>
<dbReference type="PANTHER" id="PTHR43355:SF2">
    <property type="entry name" value="FLAVIN REDUCTASE (NADPH)"/>
    <property type="match status" value="1"/>
</dbReference>
<sequence length="213" mass="23320">MRIGIIGASGKVGSLIMNEAKDRGMDVTAIVRNASRITETDVHVLEKDIFALTGPDLTSFDVVVNTYKAPEGEEHLYVDAGRVLINAFTEAPQTKLIVVGGAGSLFVDETNTIRLMDTPDFPDFVYPTASNAAKQLEELQKTDSIAWTYISPAGFFDPEGKRTGSYRTGKNHVILNDKGQSYISYADYAIAVVDEIENPQHVNERFTLVGEAE</sequence>
<dbReference type="Pfam" id="PF13460">
    <property type="entry name" value="NAD_binding_10"/>
    <property type="match status" value="1"/>
</dbReference>
<name>A0A1B3XN49_9BACI</name>
<dbReference type="AlphaFoldDB" id="A0A1B3XN49"/>
<dbReference type="InterPro" id="IPR036291">
    <property type="entry name" value="NAD(P)-bd_dom_sf"/>
</dbReference>
<dbReference type="KEGG" id="bmur:ABE28_009795"/>
<organism evidence="2 3">
    <name type="scientific">Peribacillus muralis</name>
    <dbReference type="NCBI Taxonomy" id="264697"/>
    <lineage>
        <taxon>Bacteria</taxon>
        <taxon>Bacillati</taxon>
        <taxon>Bacillota</taxon>
        <taxon>Bacilli</taxon>
        <taxon>Bacillales</taxon>
        <taxon>Bacillaceae</taxon>
        <taxon>Peribacillus</taxon>
    </lineage>
</organism>
<dbReference type="OrthoDB" id="9785372at2"/>
<evidence type="ECO:0000259" key="1">
    <source>
        <dbReference type="Pfam" id="PF13460"/>
    </source>
</evidence>
<dbReference type="PANTHER" id="PTHR43355">
    <property type="entry name" value="FLAVIN REDUCTASE (NADPH)"/>
    <property type="match status" value="1"/>
</dbReference>
<dbReference type="RefSeq" id="WP_064466249.1">
    <property type="nucleotide sequence ID" value="NZ_CP017080.1"/>
</dbReference>
<dbReference type="SUPFAM" id="SSF51735">
    <property type="entry name" value="NAD(P)-binding Rossmann-fold domains"/>
    <property type="match status" value="1"/>
</dbReference>
<feature type="domain" description="NAD(P)-binding" evidence="1">
    <location>
        <begin position="7"/>
        <end position="199"/>
    </location>
</feature>
<keyword evidence="3" id="KW-1185">Reference proteome</keyword>
<evidence type="ECO:0000313" key="3">
    <source>
        <dbReference type="Proteomes" id="UP000077926"/>
    </source>
</evidence>
<protein>
    <recommendedName>
        <fullName evidence="1">NAD(P)-binding domain-containing protein</fullName>
    </recommendedName>
</protein>
<dbReference type="STRING" id="264697.ABE28_009795"/>
<proteinExistence type="predicted"/>
<dbReference type="Proteomes" id="UP000077926">
    <property type="component" value="Chromosome"/>
</dbReference>
<dbReference type="EMBL" id="CP017080">
    <property type="protein sequence ID" value="AOH54641.1"/>
    <property type="molecule type" value="Genomic_DNA"/>
</dbReference>
<dbReference type="InterPro" id="IPR016040">
    <property type="entry name" value="NAD(P)-bd_dom"/>
</dbReference>
<dbReference type="CDD" id="cd05244">
    <property type="entry name" value="BVR-B_like_SDR_a"/>
    <property type="match status" value="1"/>
</dbReference>
<accession>A0A1B3XN49</accession>
<gene>
    <name evidence="2" type="ORF">ABE28_009795</name>
</gene>
<dbReference type="InterPro" id="IPR051606">
    <property type="entry name" value="Polyketide_Oxido-like"/>
</dbReference>